<dbReference type="NCBIfam" id="TIGR00096">
    <property type="entry name" value="16S rRNA (cytidine(1402)-2'-O)-methyltransferase"/>
    <property type="match status" value="1"/>
</dbReference>
<dbReference type="Proteomes" id="UP000741360">
    <property type="component" value="Unassembled WGS sequence"/>
</dbReference>
<dbReference type="EMBL" id="JACPSX010000111">
    <property type="protein sequence ID" value="MBI3014681.1"/>
    <property type="molecule type" value="Genomic_DNA"/>
</dbReference>
<protein>
    <recommendedName>
        <fullName evidence="6">Ribosomal RNA small subunit methyltransferase I</fullName>
        <ecNumber evidence="6">2.1.1.198</ecNumber>
    </recommendedName>
    <alternativeName>
        <fullName evidence="6">16S rRNA 2'-O-ribose C1402 methyltransferase</fullName>
    </alternativeName>
    <alternativeName>
        <fullName evidence="6">rRNA (cytidine-2'-O-)-methyltransferase RsmI</fullName>
    </alternativeName>
</protein>
<evidence type="ECO:0000313" key="8">
    <source>
        <dbReference type="EMBL" id="MBI3014681.1"/>
    </source>
</evidence>
<dbReference type="GO" id="GO:0005737">
    <property type="term" value="C:cytoplasm"/>
    <property type="evidence" value="ECO:0007669"/>
    <property type="project" value="UniProtKB-SubCell"/>
</dbReference>
<keyword evidence="1 6" id="KW-0963">Cytoplasm</keyword>
<organism evidence="8 9">
    <name type="scientific">Tectimicrobiota bacterium</name>
    <dbReference type="NCBI Taxonomy" id="2528274"/>
    <lineage>
        <taxon>Bacteria</taxon>
        <taxon>Pseudomonadati</taxon>
        <taxon>Nitrospinota/Tectimicrobiota group</taxon>
        <taxon>Candidatus Tectimicrobiota</taxon>
    </lineage>
</organism>
<dbReference type="InterPro" id="IPR035996">
    <property type="entry name" value="4pyrrol_Methylase_sf"/>
</dbReference>
<evidence type="ECO:0000313" key="9">
    <source>
        <dbReference type="Proteomes" id="UP000741360"/>
    </source>
</evidence>
<evidence type="ECO:0000256" key="5">
    <source>
        <dbReference type="ARBA" id="ARBA00022691"/>
    </source>
</evidence>
<accession>A0A932M1B6</accession>
<feature type="domain" description="Tetrapyrrole methylase" evidence="7">
    <location>
        <begin position="5"/>
        <end position="202"/>
    </location>
</feature>
<comment type="catalytic activity">
    <reaction evidence="6">
        <text>cytidine(1402) in 16S rRNA + S-adenosyl-L-methionine = 2'-O-methylcytidine(1402) in 16S rRNA + S-adenosyl-L-homocysteine + H(+)</text>
        <dbReference type="Rhea" id="RHEA:42924"/>
        <dbReference type="Rhea" id="RHEA-COMP:10285"/>
        <dbReference type="Rhea" id="RHEA-COMP:10286"/>
        <dbReference type="ChEBI" id="CHEBI:15378"/>
        <dbReference type="ChEBI" id="CHEBI:57856"/>
        <dbReference type="ChEBI" id="CHEBI:59789"/>
        <dbReference type="ChEBI" id="CHEBI:74495"/>
        <dbReference type="ChEBI" id="CHEBI:82748"/>
        <dbReference type="EC" id="2.1.1.198"/>
    </reaction>
</comment>
<evidence type="ECO:0000256" key="1">
    <source>
        <dbReference type="ARBA" id="ARBA00022490"/>
    </source>
</evidence>
<gene>
    <name evidence="6 8" type="primary">rsmI</name>
    <name evidence="8" type="ORF">HYY65_06415</name>
</gene>
<evidence type="ECO:0000259" key="7">
    <source>
        <dbReference type="Pfam" id="PF00590"/>
    </source>
</evidence>
<dbReference type="HAMAP" id="MF_01877">
    <property type="entry name" value="16SrRNA_methyltr_I"/>
    <property type="match status" value="1"/>
</dbReference>
<reference evidence="8" key="1">
    <citation type="submission" date="2020-07" db="EMBL/GenBank/DDBJ databases">
        <title>Huge and variable diversity of episymbiotic CPR bacteria and DPANN archaea in groundwater ecosystems.</title>
        <authorList>
            <person name="He C.Y."/>
            <person name="Keren R."/>
            <person name="Whittaker M."/>
            <person name="Farag I.F."/>
            <person name="Doudna J."/>
            <person name="Cate J.H.D."/>
            <person name="Banfield J.F."/>
        </authorList>
    </citation>
    <scope>NUCLEOTIDE SEQUENCE</scope>
    <source>
        <strain evidence="8">NC_groundwater_717_Ag_S-0.2um_59_8</strain>
    </source>
</reference>
<comment type="caution">
    <text evidence="8">The sequence shown here is derived from an EMBL/GenBank/DDBJ whole genome shotgun (WGS) entry which is preliminary data.</text>
</comment>
<dbReference type="PANTHER" id="PTHR46111">
    <property type="entry name" value="RIBOSOMAL RNA SMALL SUBUNIT METHYLTRANSFERASE I"/>
    <property type="match status" value="1"/>
</dbReference>
<evidence type="ECO:0000256" key="3">
    <source>
        <dbReference type="ARBA" id="ARBA00022603"/>
    </source>
</evidence>
<dbReference type="AlphaFoldDB" id="A0A932M1B6"/>
<keyword evidence="5 6" id="KW-0949">S-adenosyl-L-methionine</keyword>
<name>A0A932M1B6_UNCTE</name>
<dbReference type="FunFam" id="3.40.1010.10:FF:000002">
    <property type="entry name" value="Ribosomal RNA small subunit methyltransferase I"/>
    <property type="match status" value="1"/>
</dbReference>
<dbReference type="InterPro" id="IPR014776">
    <property type="entry name" value="4pyrrole_Mease_sub2"/>
</dbReference>
<keyword evidence="2 6" id="KW-0698">rRNA processing</keyword>
<keyword evidence="3 6" id="KW-0489">Methyltransferase</keyword>
<dbReference type="Gene3D" id="3.40.1010.10">
    <property type="entry name" value="Cobalt-precorrin-4 Transmethylase, Domain 1"/>
    <property type="match status" value="1"/>
</dbReference>
<dbReference type="Pfam" id="PF00590">
    <property type="entry name" value="TP_methylase"/>
    <property type="match status" value="1"/>
</dbReference>
<dbReference type="GO" id="GO:0070677">
    <property type="term" value="F:rRNA (cytosine-2'-O-)-methyltransferase activity"/>
    <property type="evidence" value="ECO:0007669"/>
    <property type="project" value="UniProtKB-UniRule"/>
</dbReference>
<dbReference type="InterPro" id="IPR014777">
    <property type="entry name" value="4pyrrole_Mease_sub1"/>
</dbReference>
<comment type="function">
    <text evidence="6">Catalyzes the 2'-O-methylation of the ribose of cytidine 1402 (C1402) in 16S rRNA.</text>
</comment>
<dbReference type="FunFam" id="3.30.950.10:FF:000002">
    <property type="entry name" value="Ribosomal RNA small subunit methyltransferase I"/>
    <property type="match status" value="1"/>
</dbReference>
<dbReference type="PIRSF" id="PIRSF005917">
    <property type="entry name" value="MTase_YraL"/>
    <property type="match status" value="1"/>
</dbReference>
<keyword evidence="4 6" id="KW-0808">Transferase</keyword>
<dbReference type="EC" id="2.1.1.198" evidence="6"/>
<dbReference type="CDD" id="cd11648">
    <property type="entry name" value="RsmI"/>
    <property type="match status" value="1"/>
</dbReference>
<proteinExistence type="inferred from homology"/>
<dbReference type="InterPro" id="IPR000878">
    <property type="entry name" value="4pyrrol_Mease"/>
</dbReference>
<sequence length="238" mass="26224">MAQGKLYLVATPVGNLEDITLRALRTLKEVDLIAAEDTRHTRHLLSHYGISTPLTSYHQYNERQKGRSLIQRILSGSDVALVSDAGTPGISDPAYLLVRQAIEAGIQVVPIPGPTAFISALCASGLPTDRFLFEGFLPHRAGKRRRRLEALKEETATLIFYESPFRIYDLLKEIAEILGERPVVVAREMTKRFEEILRGTAGGLRQDLEGKKLKGEITVLVAGHEKERGSSARADPAG</sequence>
<dbReference type="Gene3D" id="3.30.950.10">
    <property type="entry name" value="Methyltransferase, Cobalt-precorrin-4 Transmethylase, Domain 2"/>
    <property type="match status" value="1"/>
</dbReference>
<evidence type="ECO:0000256" key="6">
    <source>
        <dbReference type="HAMAP-Rule" id="MF_01877"/>
    </source>
</evidence>
<dbReference type="PANTHER" id="PTHR46111:SF1">
    <property type="entry name" value="RIBOSOMAL RNA SMALL SUBUNIT METHYLTRANSFERASE I"/>
    <property type="match status" value="1"/>
</dbReference>
<comment type="similarity">
    <text evidence="6">Belongs to the methyltransferase superfamily. RsmI family.</text>
</comment>
<comment type="subcellular location">
    <subcellularLocation>
        <location evidence="6">Cytoplasm</location>
    </subcellularLocation>
</comment>
<dbReference type="InterPro" id="IPR008189">
    <property type="entry name" value="rRNA_ssu_MeTfrase_I"/>
</dbReference>
<evidence type="ECO:0000256" key="2">
    <source>
        <dbReference type="ARBA" id="ARBA00022552"/>
    </source>
</evidence>
<dbReference type="SUPFAM" id="SSF53790">
    <property type="entry name" value="Tetrapyrrole methylase"/>
    <property type="match status" value="1"/>
</dbReference>
<evidence type="ECO:0000256" key="4">
    <source>
        <dbReference type="ARBA" id="ARBA00022679"/>
    </source>
</evidence>